<keyword evidence="1" id="KW-0812">Transmembrane</keyword>
<reference evidence="2 3" key="1">
    <citation type="submission" date="2023-01" db="EMBL/GenBank/DDBJ databases">
        <title>Genomes from the Australian National Cyanobacteria Reference Collection.</title>
        <authorList>
            <person name="Willis A."/>
            <person name="Lee E.M.F."/>
        </authorList>
    </citation>
    <scope>NUCLEOTIDE SEQUENCE [LARGE SCALE GENOMIC DNA]</scope>
    <source>
        <strain evidence="2 3">CS-537/01</strain>
    </source>
</reference>
<dbReference type="Proteomes" id="UP001212123">
    <property type="component" value="Unassembled WGS sequence"/>
</dbReference>
<dbReference type="RefSeq" id="WP_271805235.1">
    <property type="nucleotide sequence ID" value="NZ_JAQMTU010000043.1"/>
</dbReference>
<dbReference type="NCBIfam" id="TIGR02532">
    <property type="entry name" value="IV_pilin_GFxxxE"/>
    <property type="match status" value="1"/>
</dbReference>
<dbReference type="EMBL" id="JAQMTU010000043">
    <property type="protein sequence ID" value="MDB9486495.1"/>
    <property type="molecule type" value="Genomic_DNA"/>
</dbReference>
<accession>A0ABT5A4P7</accession>
<comment type="caution">
    <text evidence="2">The sequence shown here is derived from an EMBL/GenBank/DDBJ whole genome shotgun (WGS) entry which is preliminary data.</text>
</comment>
<dbReference type="Pfam" id="PF07963">
    <property type="entry name" value="N_methyl"/>
    <property type="match status" value="1"/>
</dbReference>
<evidence type="ECO:0000256" key="1">
    <source>
        <dbReference type="SAM" id="Phobius"/>
    </source>
</evidence>
<name>A0ABT5A4P7_9CYAN</name>
<dbReference type="InterPro" id="IPR045584">
    <property type="entry name" value="Pilin-like"/>
</dbReference>
<organism evidence="2 3">
    <name type="scientific">Dolichospermum circinale CS-537/01</name>
    <dbReference type="NCBI Taxonomy" id="3021739"/>
    <lineage>
        <taxon>Bacteria</taxon>
        <taxon>Bacillati</taxon>
        <taxon>Cyanobacteriota</taxon>
        <taxon>Cyanophyceae</taxon>
        <taxon>Nostocales</taxon>
        <taxon>Aphanizomenonaceae</taxon>
        <taxon>Dolichospermum</taxon>
        <taxon>Dolichospermum circinale</taxon>
    </lineage>
</organism>
<feature type="transmembrane region" description="Helical" evidence="1">
    <location>
        <begin position="20"/>
        <end position="44"/>
    </location>
</feature>
<keyword evidence="1" id="KW-0472">Membrane</keyword>
<evidence type="ECO:0000313" key="2">
    <source>
        <dbReference type="EMBL" id="MDB9486495.1"/>
    </source>
</evidence>
<dbReference type="PROSITE" id="PS00409">
    <property type="entry name" value="PROKAR_NTER_METHYL"/>
    <property type="match status" value="1"/>
</dbReference>
<proteinExistence type="predicted"/>
<protein>
    <submittedName>
        <fullName evidence="2">Prepilin-type N-terminal cleavage/methylation domain-containing protein</fullName>
    </submittedName>
</protein>
<dbReference type="InterPro" id="IPR012902">
    <property type="entry name" value="N_methyl_site"/>
</dbReference>
<keyword evidence="1" id="KW-1133">Transmembrane helix</keyword>
<dbReference type="Gene3D" id="3.30.700.10">
    <property type="entry name" value="Glycoprotein, Type 4 Pilin"/>
    <property type="match status" value="1"/>
</dbReference>
<gene>
    <name evidence="2" type="ORF">PN492_08045</name>
</gene>
<dbReference type="SUPFAM" id="SSF54523">
    <property type="entry name" value="Pili subunits"/>
    <property type="match status" value="1"/>
</dbReference>
<keyword evidence="3" id="KW-1185">Reference proteome</keyword>
<sequence>MNHQLKKLVVQSLQDDQNAGFTLIEMIIVVSIIGILAAIALPSWSGFMNIRRLNIAQGEVNQAMRQAQSQAKKEKVNYQASFRTQNDILQWAVHKESDLNNAVWNDLDDSVQLDPNSTLELDNGVRRVRFNDIGGVIPPLGKITLSSKSGGTGKRCVIVSTILGAMRTTKDDSCN</sequence>
<evidence type="ECO:0000313" key="3">
    <source>
        <dbReference type="Proteomes" id="UP001212123"/>
    </source>
</evidence>